<name>A0A840UXI6_9BACT</name>
<dbReference type="Proteomes" id="UP000557717">
    <property type="component" value="Unassembled WGS sequence"/>
</dbReference>
<reference evidence="2 3" key="1">
    <citation type="submission" date="2020-08" db="EMBL/GenBank/DDBJ databases">
        <title>Genomic Encyclopedia of Type Strains, Phase IV (KMG-IV): sequencing the most valuable type-strain genomes for metagenomic binning, comparative biology and taxonomic classification.</title>
        <authorList>
            <person name="Goeker M."/>
        </authorList>
    </citation>
    <scope>NUCLEOTIDE SEQUENCE [LARGE SCALE GENOMIC DNA]</scope>
    <source>
        <strain evidence="2 3">YC6886</strain>
    </source>
</reference>
<dbReference type="EMBL" id="JACHFD010000003">
    <property type="protein sequence ID" value="MBB5350482.1"/>
    <property type="molecule type" value="Genomic_DNA"/>
</dbReference>
<comment type="caution">
    <text evidence="2">The sequence shown here is derived from an EMBL/GenBank/DDBJ whole genome shotgun (WGS) entry which is preliminary data.</text>
</comment>
<gene>
    <name evidence="2" type="ORF">HNR46_000710</name>
</gene>
<proteinExistence type="predicted"/>
<organism evidence="2 3">
    <name type="scientific">Haloferula luteola</name>
    <dbReference type="NCBI Taxonomy" id="595692"/>
    <lineage>
        <taxon>Bacteria</taxon>
        <taxon>Pseudomonadati</taxon>
        <taxon>Verrucomicrobiota</taxon>
        <taxon>Verrucomicrobiia</taxon>
        <taxon>Verrucomicrobiales</taxon>
        <taxon>Verrucomicrobiaceae</taxon>
        <taxon>Haloferula</taxon>
    </lineage>
</organism>
<dbReference type="InterPro" id="IPR025668">
    <property type="entry name" value="Tnp_DDE_dom"/>
</dbReference>
<keyword evidence="3" id="KW-1185">Reference proteome</keyword>
<sequence length="76" mass="8448">MRSKVDNSGGRERYSHRMGIIEPALANIRHAKAMNRFDDRGRRKVSAQCRLDDIVHNLGKIALSRPGYATGEPATG</sequence>
<dbReference type="Pfam" id="PF13751">
    <property type="entry name" value="DDE_Tnp_1_6"/>
    <property type="match status" value="1"/>
</dbReference>
<dbReference type="AlphaFoldDB" id="A0A840UXI6"/>
<evidence type="ECO:0000259" key="1">
    <source>
        <dbReference type="Pfam" id="PF13751"/>
    </source>
</evidence>
<evidence type="ECO:0000313" key="3">
    <source>
        <dbReference type="Proteomes" id="UP000557717"/>
    </source>
</evidence>
<protein>
    <recommendedName>
        <fullName evidence="1">Transposase DDE domain-containing protein</fullName>
    </recommendedName>
</protein>
<evidence type="ECO:0000313" key="2">
    <source>
        <dbReference type="EMBL" id="MBB5350482.1"/>
    </source>
</evidence>
<feature type="domain" description="Transposase DDE" evidence="1">
    <location>
        <begin position="1"/>
        <end position="61"/>
    </location>
</feature>
<accession>A0A840UXI6</accession>